<name>A0ABS1E7K5_9GAMM</name>
<sequence>MTETVLFAANRGYALTSSREAIIRRFLDGGWRVILATADDDEARYLAGLGATLEPVTFNRGGLAPGTDWQAWRRMRAIYRRWQPSLAHHFHAKPVMLGTLAARQVLGSQLAVVNTITGLGHAFITGGFAARLAGLGYRSALPRGDVTIFQNRDDRDLFRERGWVVEAKTRLITGSGIDLERFGYVDRTGRQAAPVVIMIGRLLGQKGIPEFTAVARRIRARWPEARFLLAGEEDPIHPDAVTPAWVQEQGGVEYLGCLEDVRPLLAEADLLLFPSYREGTPRAVMEAAASGLPTVAFEVPGVRETVRDGETGYLVPDRDVDALHSRVAELLGDADRRLAMGRAARQLAEEAFDIRAIQEQYWAIYQELVGVQA</sequence>
<dbReference type="PANTHER" id="PTHR12526:SF638">
    <property type="entry name" value="SPORE COAT PROTEIN SA"/>
    <property type="match status" value="1"/>
</dbReference>
<gene>
    <name evidence="2" type="ORF">CKO13_04985</name>
</gene>
<dbReference type="PANTHER" id="PTHR12526">
    <property type="entry name" value="GLYCOSYLTRANSFERASE"/>
    <property type="match status" value="1"/>
</dbReference>
<dbReference type="Pfam" id="PF13692">
    <property type="entry name" value="Glyco_trans_1_4"/>
    <property type="match status" value="1"/>
</dbReference>
<accession>A0ABS1E7K5</accession>
<protein>
    <submittedName>
        <fullName evidence="2">Glycosyltransferase family 1 protein</fullName>
    </submittedName>
</protein>
<organism evidence="2 3">
    <name type="scientific">Halorhodospira neutriphila</name>
    <dbReference type="NCBI Taxonomy" id="168379"/>
    <lineage>
        <taxon>Bacteria</taxon>
        <taxon>Pseudomonadati</taxon>
        <taxon>Pseudomonadota</taxon>
        <taxon>Gammaproteobacteria</taxon>
        <taxon>Chromatiales</taxon>
        <taxon>Ectothiorhodospiraceae</taxon>
        <taxon>Halorhodospira</taxon>
    </lineage>
</organism>
<dbReference type="InterPro" id="IPR028098">
    <property type="entry name" value="Glyco_trans_4-like_N"/>
</dbReference>
<dbReference type="Pfam" id="PF13579">
    <property type="entry name" value="Glyco_trans_4_4"/>
    <property type="match status" value="1"/>
</dbReference>
<feature type="domain" description="Glycosyltransferase subfamily 4-like N-terminal" evidence="1">
    <location>
        <begin position="22"/>
        <end position="172"/>
    </location>
</feature>
<dbReference type="RefSeq" id="WP_200257490.1">
    <property type="nucleotide sequence ID" value="NZ_NRSH01000039.1"/>
</dbReference>
<dbReference type="Gene3D" id="3.40.50.2000">
    <property type="entry name" value="Glycogen Phosphorylase B"/>
    <property type="match status" value="2"/>
</dbReference>
<proteinExistence type="predicted"/>
<dbReference type="CDD" id="cd03808">
    <property type="entry name" value="GT4_CapM-like"/>
    <property type="match status" value="1"/>
</dbReference>
<evidence type="ECO:0000313" key="2">
    <source>
        <dbReference type="EMBL" id="MBK1726386.1"/>
    </source>
</evidence>
<dbReference type="SUPFAM" id="SSF53756">
    <property type="entry name" value="UDP-Glycosyltransferase/glycogen phosphorylase"/>
    <property type="match status" value="1"/>
</dbReference>
<evidence type="ECO:0000259" key="1">
    <source>
        <dbReference type="Pfam" id="PF13579"/>
    </source>
</evidence>
<keyword evidence="3" id="KW-1185">Reference proteome</keyword>
<reference evidence="2 3" key="1">
    <citation type="journal article" date="2020" name="Microorganisms">
        <title>Osmotic Adaptation and Compatible Solute Biosynthesis of Phototrophic Bacteria as Revealed from Genome Analyses.</title>
        <authorList>
            <person name="Imhoff J.F."/>
            <person name="Rahn T."/>
            <person name="Kunzel S."/>
            <person name="Keller A."/>
            <person name="Neulinger S.C."/>
        </authorList>
    </citation>
    <scope>NUCLEOTIDE SEQUENCE [LARGE SCALE GENOMIC DNA]</scope>
    <source>
        <strain evidence="2 3">DSM 15116</strain>
    </source>
</reference>
<evidence type="ECO:0000313" key="3">
    <source>
        <dbReference type="Proteomes" id="UP000738126"/>
    </source>
</evidence>
<comment type="caution">
    <text evidence="2">The sequence shown here is derived from an EMBL/GenBank/DDBJ whole genome shotgun (WGS) entry which is preliminary data.</text>
</comment>
<dbReference type="EMBL" id="NRSH01000039">
    <property type="protein sequence ID" value="MBK1726386.1"/>
    <property type="molecule type" value="Genomic_DNA"/>
</dbReference>
<dbReference type="Proteomes" id="UP000738126">
    <property type="component" value="Unassembled WGS sequence"/>
</dbReference>